<dbReference type="Proteomes" id="UP000824094">
    <property type="component" value="Unassembled WGS sequence"/>
</dbReference>
<protein>
    <submittedName>
        <fullName evidence="1">Uncharacterized protein</fullName>
    </submittedName>
</protein>
<proteinExistence type="predicted"/>
<feature type="non-terminal residue" evidence="1">
    <location>
        <position position="62"/>
    </location>
</feature>
<gene>
    <name evidence="1" type="ORF">IAB05_06350</name>
</gene>
<evidence type="ECO:0000313" key="1">
    <source>
        <dbReference type="EMBL" id="HIU60995.1"/>
    </source>
</evidence>
<sequence>MIICALIYGFDSPEHDVSVMTALEIIRNAPSIGVRLKPIYARDGHFYGGDELTEVAAYTPFD</sequence>
<dbReference type="EMBL" id="DVNF01000186">
    <property type="protein sequence ID" value="HIU60995.1"/>
    <property type="molecule type" value="Genomic_DNA"/>
</dbReference>
<evidence type="ECO:0000313" key="2">
    <source>
        <dbReference type="Proteomes" id="UP000824094"/>
    </source>
</evidence>
<accession>A0A9D1SIA6</accession>
<dbReference type="Gene3D" id="3.40.50.20">
    <property type="match status" value="1"/>
</dbReference>
<name>A0A9D1SIA6_9FIRM</name>
<reference evidence="1" key="1">
    <citation type="submission" date="2020-10" db="EMBL/GenBank/DDBJ databases">
        <authorList>
            <person name="Gilroy R."/>
        </authorList>
    </citation>
    <scope>NUCLEOTIDE SEQUENCE</scope>
    <source>
        <strain evidence="1">18911</strain>
    </source>
</reference>
<reference evidence="1" key="2">
    <citation type="journal article" date="2021" name="PeerJ">
        <title>Extensive microbial diversity within the chicken gut microbiome revealed by metagenomics and culture.</title>
        <authorList>
            <person name="Gilroy R."/>
            <person name="Ravi A."/>
            <person name="Getino M."/>
            <person name="Pursley I."/>
            <person name="Horton D.L."/>
            <person name="Alikhan N.F."/>
            <person name="Baker D."/>
            <person name="Gharbi K."/>
            <person name="Hall N."/>
            <person name="Watson M."/>
            <person name="Adriaenssens E.M."/>
            <person name="Foster-Nyarko E."/>
            <person name="Jarju S."/>
            <person name="Secka A."/>
            <person name="Antonio M."/>
            <person name="Oren A."/>
            <person name="Chaudhuri R.R."/>
            <person name="La Ragione R."/>
            <person name="Hildebrand F."/>
            <person name="Pallen M.J."/>
        </authorList>
    </citation>
    <scope>NUCLEOTIDE SEQUENCE</scope>
    <source>
        <strain evidence="1">18911</strain>
    </source>
</reference>
<comment type="caution">
    <text evidence="1">The sequence shown here is derived from an EMBL/GenBank/DDBJ whole genome shotgun (WGS) entry which is preliminary data.</text>
</comment>
<dbReference type="AlphaFoldDB" id="A0A9D1SIA6"/>
<organism evidence="1 2">
    <name type="scientific">Candidatus Stercoripulliclostridium merdigallinarum</name>
    <dbReference type="NCBI Taxonomy" id="2840951"/>
    <lineage>
        <taxon>Bacteria</taxon>
        <taxon>Bacillati</taxon>
        <taxon>Bacillota</taxon>
        <taxon>Clostridia</taxon>
        <taxon>Eubacteriales</taxon>
        <taxon>Candidatus Stercoripulliclostridium</taxon>
    </lineage>
</organism>